<organism evidence="2 3">
    <name type="scientific">Agrilactobacillus yilanensis</name>
    <dbReference type="NCBI Taxonomy" id="2485997"/>
    <lineage>
        <taxon>Bacteria</taxon>
        <taxon>Bacillati</taxon>
        <taxon>Bacillota</taxon>
        <taxon>Bacilli</taxon>
        <taxon>Lactobacillales</taxon>
        <taxon>Lactobacillaceae</taxon>
        <taxon>Agrilactobacillus</taxon>
    </lineage>
</organism>
<keyword evidence="3" id="KW-1185">Reference proteome</keyword>
<reference evidence="3" key="1">
    <citation type="journal article" date="2019" name="Int. J. Syst. Evol. Microbiol.">
        <title>The Global Catalogue of Microorganisms (GCM) 10K type strain sequencing project: providing services to taxonomists for standard genome sequencing and annotation.</title>
        <authorList>
            <consortium name="The Broad Institute Genomics Platform"/>
            <consortium name="The Broad Institute Genome Sequencing Center for Infectious Disease"/>
            <person name="Wu L."/>
            <person name="Ma J."/>
        </authorList>
    </citation>
    <scope>NUCLEOTIDE SEQUENCE [LARGE SCALE GENOMIC DNA]</scope>
    <source>
        <strain evidence="3">CCM 8896</strain>
    </source>
</reference>
<name>A0ABW4J7F6_9LACO</name>
<keyword evidence="1" id="KW-0812">Transmembrane</keyword>
<protein>
    <submittedName>
        <fullName evidence="2">Uncharacterized protein</fullName>
    </submittedName>
</protein>
<sequence length="140" mass="15838">MKYLTLIYNSFIWALLLATLCFNSTWLQMRMNIGYIFFGSFILLSLITSLIFRKRCRPFKIWQLVLSPALAVIIGIVVVGAQRLTIIPATFIREGLHLTTLDFGLINLVLILIMGFGLAGILWKNHTDPCSSCCHNQCAK</sequence>
<keyword evidence="1" id="KW-0472">Membrane</keyword>
<evidence type="ECO:0000313" key="3">
    <source>
        <dbReference type="Proteomes" id="UP001597267"/>
    </source>
</evidence>
<evidence type="ECO:0000313" key="2">
    <source>
        <dbReference type="EMBL" id="MFD1671899.1"/>
    </source>
</evidence>
<feature type="transmembrane region" description="Helical" evidence="1">
    <location>
        <begin position="64"/>
        <end position="84"/>
    </location>
</feature>
<dbReference type="RefSeq" id="WP_125714372.1">
    <property type="nucleotide sequence ID" value="NZ_JBHTOP010000022.1"/>
</dbReference>
<gene>
    <name evidence="2" type="ORF">ACFQ5M_07325</name>
</gene>
<feature type="transmembrane region" description="Helical" evidence="1">
    <location>
        <begin position="7"/>
        <end position="27"/>
    </location>
</feature>
<dbReference type="EMBL" id="JBHTOP010000022">
    <property type="protein sequence ID" value="MFD1671899.1"/>
    <property type="molecule type" value="Genomic_DNA"/>
</dbReference>
<proteinExistence type="predicted"/>
<feature type="transmembrane region" description="Helical" evidence="1">
    <location>
        <begin position="104"/>
        <end position="123"/>
    </location>
</feature>
<comment type="caution">
    <text evidence="2">The sequence shown here is derived from an EMBL/GenBank/DDBJ whole genome shotgun (WGS) entry which is preliminary data.</text>
</comment>
<keyword evidence="1" id="KW-1133">Transmembrane helix</keyword>
<accession>A0ABW4J7F6</accession>
<feature type="transmembrane region" description="Helical" evidence="1">
    <location>
        <begin position="33"/>
        <end position="52"/>
    </location>
</feature>
<evidence type="ECO:0000256" key="1">
    <source>
        <dbReference type="SAM" id="Phobius"/>
    </source>
</evidence>
<dbReference type="Proteomes" id="UP001597267">
    <property type="component" value="Unassembled WGS sequence"/>
</dbReference>